<dbReference type="Proteomes" id="UP000288259">
    <property type="component" value="Unassembled WGS sequence"/>
</dbReference>
<dbReference type="OrthoDB" id="5772064at2"/>
<organism evidence="1 2">
    <name type="scientific">Pseudidiomarina insulisalsae</name>
    <dbReference type="NCBI Taxonomy" id="575789"/>
    <lineage>
        <taxon>Bacteria</taxon>
        <taxon>Pseudomonadati</taxon>
        <taxon>Pseudomonadota</taxon>
        <taxon>Gammaproteobacteria</taxon>
        <taxon>Alteromonadales</taxon>
        <taxon>Idiomarinaceae</taxon>
        <taxon>Pseudidiomarina</taxon>
    </lineage>
</organism>
<proteinExistence type="predicted"/>
<keyword evidence="2" id="KW-1185">Reference proteome</keyword>
<accession>A0A432YR81</accession>
<comment type="caution">
    <text evidence="1">The sequence shown here is derived from an EMBL/GenBank/DDBJ whole genome shotgun (WGS) entry which is preliminary data.</text>
</comment>
<gene>
    <name evidence="1" type="ORF">CWI71_00270</name>
</gene>
<dbReference type="EMBL" id="PIPY01000001">
    <property type="protein sequence ID" value="RUO63786.1"/>
    <property type="molecule type" value="Genomic_DNA"/>
</dbReference>
<evidence type="ECO:0000313" key="2">
    <source>
        <dbReference type="Proteomes" id="UP000288259"/>
    </source>
</evidence>
<name>A0A432YR81_9GAMM</name>
<reference evidence="2" key="1">
    <citation type="journal article" date="2018" name="Front. Microbiol.">
        <title>Genome-Based Analysis Reveals the Taxonomy and Diversity of the Family Idiomarinaceae.</title>
        <authorList>
            <person name="Liu Y."/>
            <person name="Lai Q."/>
            <person name="Shao Z."/>
        </authorList>
    </citation>
    <scope>NUCLEOTIDE SEQUENCE [LARGE SCALE GENOMIC DNA]</scope>
    <source>
        <strain evidence="2">CVS-6</strain>
    </source>
</reference>
<sequence>MLSVALLGNTSNSVVIGNEAQCQKLLNNTEQPHTVQQCVQQDSATTLSWASWFSGSSRSTQFHFLDLFELLFGSSERHSRDYGSSKKVSL</sequence>
<protein>
    <submittedName>
        <fullName evidence="1">Uncharacterized protein</fullName>
    </submittedName>
</protein>
<evidence type="ECO:0000313" key="1">
    <source>
        <dbReference type="EMBL" id="RUO63786.1"/>
    </source>
</evidence>
<dbReference type="AlphaFoldDB" id="A0A432YR81"/>